<dbReference type="GO" id="GO:0038022">
    <property type="term" value="F:G protein-coupled olfactory receptor activity"/>
    <property type="evidence" value="ECO:0007669"/>
    <property type="project" value="TreeGrafter"/>
</dbReference>
<dbReference type="EMBL" id="GL379927">
    <property type="protein sequence ID" value="EGT35874.1"/>
    <property type="molecule type" value="Genomic_DNA"/>
</dbReference>
<evidence type="ECO:0000313" key="2">
    <source>
        <dbReference type="EMBL" id="EGT35874.1"/>
    </source>
</evidence>
<keyword evidence="3" id="KW-1185">Reference proteome</keyword>
<organism evidence="3">
    <name type="scientific">Caenorhabditis brenneri</name>
    <name type="common">Nematode worm</name>
    <dbReference type="NCBI Taxonomy" id="135651"/>
    <lineage>
        <taxon>Eukaryota</taxon>
        <taxon>Metazoa</taxon>
        <taxon>Ecdysozoa</taxon>
        <taxon>Nematoda</taxon>
        <taxon>Chromadorea</taxon>
        <taxon>Rhabditida</taxon>
        <taxon>Rhabditina</taxon>
        <taxon>Rhabditomorpha</taxon>
        <taxon>Rhabditoidea</taxon>
        <taxon>Rhabditidae</taxon>
        <taxon>Peloderinae</taxon>
        <taxon>Caenorhabditis</taxon>
    </lineage>
</organism>
<protein>
    <submittedName>
        <fullName evidence="2">Uncharacterized protein</fullName>
    </submittedName>
</protein>
<keyword evidence="1" id="KW-1133">Transmembrane helix</keyword>
<dbReference type="Pfam" id="PF10326">
    <property type="entry name" value="7TM_GPCR_Str"/>
    <property type="match status" value="1"/>
</dbReference>
<dbReference type="GO" id="GO:0042048">
    <property type="term" value="P:olfactory behavior"/>
    <property type="evidence" value="ECO:0007669"/>
    <property type="project" value="TreeGrafter"/>
</dbReference>
<dbReference type="HOGENOM" id="CLU_036335_8_0_1"/>
<dbReference type="SUPFAM" id="SSF81321">
    <property type="entry name" value="Family A G protein-coupled receptor-like"/>
    <property type="match status" value="1"/>
</dbReference>
<sequence>MSSEFAMFFFAIKCFLATKRLMAQAGHSKCFRRLQWQLFYALVLQTLIPITFIQGPFSVIYFTTLILDNSSEPFGHFLALSITMYLATDAFPTIFIIKQYRDTVVGVFKRFKVIQVQPKGAQQNSITSINFKNLA</sequence>
<proteinExistence type="predicted"/>
<keyword evidence="1" id="KW-0472">Membrane</keyword>
<dbReference type="InterPro" id="IPR019428">
    <property type="entry name" value="7TM_GPCR_serpentine_rcpt_Str"/>
</dbReference>
<accession>G0NQQ9</accession>
<evidence type="ECO:0000313" key="3">
    <source>
        <dbReference type="Proteomes" id="UP000008068"/>
    </source>
</evidence>
<dbReference type="eggNOG" id="ENOG502RVRU">
    <property type="taxonomic scope" value="Eukaryota"/>
</dbReference>
<evidence type="ECO:0000256" key="1">
    <source>
        <dbReference type="SAM" id="Phobius"/>
    </source>
</evidence>
<dbReference type="Proteomes" id="UP000008068">
    <property type="component" value="Unassembled WGS sequence"/>
</dbReference>
<feature type="transmembrane region" description="Helical" evidence="1">
    <location>
        <begin position="38"/>
        <end position="62"/>
    </location>
</feature>
<name>G0NQQ9_CAEBE</name>
<dbReference type="AlphaFoldDB" id="G0NQQ9"/>
<keyword evidence="1" id="KW-0812">Transmembrane</keyword>
<dbReference type="GO" id="GO:0005886">
    <property type="term" value="C:plasma membrane"/>
    <property type="evidence" value="ECO:0007669"/>
    <property type="project" value="TreeGrafter"/>
</dbReference>
<dbReference type="InParanoid" id="G0NQQ9"/>
<dbReference type="OrthoDB" id="10461582at2759"/>
<gene>
    <name evidence="2" type="ORF">CAEBREN_31411</name>
</gene>
<reference evidence="3" key="1">
    <citation type="submission" date="2011-07" db="EMBL/GenBank/DDBJ databases">
        <authorList>
            <consortium name="Caenorhabditis brenneri Sequencing and Analysis Consortium"/>
            <person name="Wilson R.K."/>
        </authorList>
    </citation>
    <scope>NUCLEOTIDE SEQUENCE [LARGE SCALE GENOMIC DNA]</scope>
    <source>
        <strain evidence="3">PB2801</strain>
    </source>
</reference>
<dbReference type="PANTHER" id="PTHR22943:SF86">
    <property type="entry name" value="SEVEN TM RECEPTOR"/>
    <property type="match status" value="1"/>
</dbReference>
<dbReference type="PANTHER" id="PTHR22943">
    <property type="entry name" value="7-TRANSMEMBRANE DOMAIN RECEPTOR C.ELEGANS"/>
    <property type="match status" value="1"/>
</dbReference>
<feature type="transmembrane region" description="Helical" evidence="1">
    <location>
        <begin position="74"/>
        <end position="97"/>
    </location>
</feature>